<keyword evidence="2" id="KW-1185">Reference proteome</keyword>
<sequence length="212" mass="22246">MSDVKSTVKFKALVTETTAVLLTRGLEVEPVAVRDVVAHMVEVLARQTGMDAEEAVHLVTSETVADAIVRASDQTREGAEAVHAVRPVRVDARTVSAAVRVLGRLVMAAAQAGKYASLNGDGRAAAQAMDLATELGAALAADRVGEETEVPVGLLDELAQVVESVAGKIESGGWSICPCGQVHEQDEVDVEVVPVMRTDAGLARRLRARADS</sequence>
<comment type="caution">
    <text evidence="1">The sequence shown here is derived from an EMBL/GenBank/DDBJ whole genome shotgun (WGS) entry which is preliminary data.</text>
</comment>
<reference evidence="1 2" key="1">
    <citation type="submission" date="2024-03" db="EMBL/GenBank/DDBJ databases">
        <title>First Report of Pectobacterium brasiliscabiei causing potato scab in china.</title>
        <authorList>
            <person name="Handique U."/>
        </authorList>
    </citation>
    <scope>NUCLEOTIDE SEQUENCE [LARGE SCALE GENOMIC DNA]</scope>
    <source>
        <strain evidence="1 2">ZRIMU1503</strain>
    </source>
</reference>
<evidence type="ECO:0000313" key="2">
    <source>
        <dbReference type="Proteomes" id="UP001365781"/>
    </source>
</evidence>
<gene>
    <name evidence="1" type="ORF">WB403_20140</name>
</gene>
<protein>
    <submittedName>
        <fullName evidence="1">Uncharacterized protein</fullName>
    </submittedName>
</protein>
<dbReference type="RefSeq" id="WP_336558543.1">
    <property type="nucleotide sequence ID" value="NZ_JBBAYL010000016.1"/>
</dbReference>
<name>A0ABU8GE45_9ACTN</name>
<evidence type="ECO:0000313" key="1">
    <source>
        <dbReference type="EMBL" id="MEI5611472.1"/>
    </source>
</evidence>
<proteinExistence type="predicted"/>
<accession>A0ABU8GE45</accession>
<dbReference type="Proteomes" id="UP001365781">
    <property type="component" value="Unassembled WGS sequence"/>
</dbReference>
<dbReference type="EMBL" id="JBBAYM010000012">
    <property type="protein sequence ID" value="MEI5611472.1"/>
    <property type="molecule type" value="Genomic_DNA"/>
</dbReference>
<organism evidence="1 2">
    <name type="scientific">Streptomyces brasiliscabiei</name>
    <dbReference type="NCBI Taxonomy" id="2736302"/>
    <lineage>
        <taxon>Bacteria</taxon>
        <taxon>Bacillati</taxon>
        <taxon>Actinomycetota</taxon>
        <taxon>Actinomycetes</taxon>
        <taxon>Kitasatosporales</taxon>
        <taxon>Streptomycetaceae</taxon>
        <taxon>Streptomyces</taxon>
    </lineage>
</organism>